<name>I7J3D4_9LACO</name>
<keyword evidence="4" id="KW-1185">Reference proteome</keyword>
<dbReference type="EMBL" id="CAKC01000073">
    <property type="protein sequence ID" value="CCI87527.1"/>
    <property type="molecule type" value="Genomic_DNA"/>
</dbReference>
<evidence type="ECO:0000313" key="4">
    <source>
        <dbReference type="Proteomes" id="UP000051521"/>
    </source>
</evidence>
<evidence type="ECO:0000313" key="2">
    <source>
        <dbReference type="EMBL" id="KRN10372.1"/>
    </source>
</evidence>
<proteinExistence type="predicted"/>
<sequence length="175" mass="20531">MRKNLTIKELRHAIRKSQHEDIEDLLVNLYKNNTDASRQIEIFFQARSLDAELMEAKKRIYKAFHPKNLVQVPNLTKIKSNISDFKKFKPSAYQITELQLTYITNLAEFLDSYDGPDSYYNSLLSVTSTLVYDRKRANIAFDKQEINSVNAIINILKDFGWYPDDRVLQELDYLS</sequence>
<organism evidence="1 3">
    <name type="scientific">Lactobacillus gigeriorum DSM 23908 = CRBIP 24.85</name>
    <dbReference type="NCBI Taxonomy" id="1423751"/>
    <lineage>
        <taxon>Bacteria</taxon>
        <taxon>Bacillati</taxon>
        <taxon>Bacillota</taxon>
        <taxon>Bacilli</taxon>
        <taxon>Lactobacillales</taxon>
        <taxon>Lactobacillaceae</taxon>
        <taxon>Lactobacillus</taxon>
    </lineage>
</organism>
<gene>
    <name evidence="1" type="ORF">BN52_05270</name>
    <name evidence="2" type="ORF">FC38_GL001157</name>
</gene>
<dbReference type="PATRIC" id="fig|1423751.3.peg.1194"/>
<reference evidence="2 4" key="2">
    <citation type="journal article" date="2015" name="Genome Announc.">
        <title>Expanding the biotechnology potential of lactobacilli through comparative genomics of 213 strains and associated genera.</title>
        <authorList>
            <person name="Sun Z."/>
            <person name="Harris H.M."/>
            <person name="McCann A."/>
            <person name="Guo C."/>
            <person name="Argimon S."/>
            <person name="Zhang W."/>
            <person name="Yang X."/>
            <person name="Jeffery I.B."/>
            <person name="Cooney J.C."/>
            <person name="Kagawa T.F."/>
            <person name="Liu W."/>
            <person name="Song Y."/>
            <person name="Salvetti E."/>
            <person name="Wrobel A."/>
            <person name="Rasinkangas P."/>
            <person name="Parkhill J."/>
            <person name="Rea M.C."/>
            <person name="O'Sullivan O."/>
            <person name="Ritari J."/>
            <person name="Douillard F.P."/>
            <person name="Paul Ross R."/>
            <person name="Yang R."/>
            <person name="Briner A.E."/>
            <person name="Felis G.E."/>
            <person name="de Vos W.M."/>
            <person name="Barrangou R."/>
            <person name="Klaenhammer T.R."/>
            <person name="Caufield P.W."/>
            <person name="Cui Y."/>
            <person name="Zhang H."/>
            <person name="O'Toole P.W."/>
        </authorList>
    </citation>
    <scope>NUCLEOTIDE SEQUENCE [LARGE SCALE GENOMIC DNA]</scope>
    <source>
        <strain evidence="2 4">DSM 23908</strain>
    </source>
</reference>
<dbReference type="EMBL" id="AYZO01000031">
    <property type="protein sequence ID" value="KRN10372.1"/>
    <property type="molecule type" value="Genomic_DNA"/>
</dbReference>
<dbReference type="OrthoDB" id="9954176at2"/>
<accession>I7J3D4</accession>
<dbReference type="Proteomes" id="UP000009326">
    <property type="component" value="Unassembled WGS sequence"/>
</dbReference>
<dbReference type="AlphaFoldDB" id="I7J3D4"/>
<comment type="caution">
    <text evidence="1">The sequence shown here is derived from an EMBL/GenBank/DDBJ whole genome shotgun (WGS) entry which is preliminary data.</text>
</comment>
<dbReference type="Proteomes" id="UP000051521">
    <property type="component" value="Unassembled WGS sequence"/>
</dbReference>
<evidence type="ECO:0000313" key="3">
    <source>
        <dbReference type="Proteomes" id="UP000009326"/>
    </source>
</evidence>
<dbReference type="RefSeq" id="WP_008473778.1">
    <property type="nucleotide sequence ID" value="NZ_AYZO01000031.1"/>
</dbReference>
<protein>
    <submittedName>
        <fullName evidence="1">Uncharacterized protein</fullName>
    </submittedName>
</protein>
<evidence type="ECO:0000313" key="1">
    <source>
        <dbReference type="EMBL" id="CCI87527.1"/>
    </source>
</evidence>
<reference evidence="1 3" key="1">
    <citation type="submission" date="2012-06" db="EMBL/GenBank/DDBJ databases">
        <title>Draft genome sequence of Lactobacillus gigeriorum CRBIP 24.85T, isolated from chicken crop.</title>
        <authorList>
            <person name="Cousin S."/>
            <person name="Ma L."/>
            <person name="Creno S."/>
            <person name="Clermont D."/>
            <person name="Loux V."/>
            <person name="Bizet C."/>
            <person name="Bouchier C."/>
        </authorList>
    </citation>
    <scope>NUCLEOTIDE SEQUENCE [LARGE SCALE GENOMIC DNA]</scope>
    <source>
        <strain evidence="3">CRBIP 24.85T</strain>
        <strain evidence="1">Type strain: CRBIP 24.85</strain>
    </source>
</reference>